<protein>
    <recommendedName>
        <fullName evidence="3">Capsular polysaccharide biosynthesis protein</fullName>
    </recommendedName>
</protein>
<accession>A0ABX2KWJ0</accession>
<evidence type="ECO:0008006" key="3">
    <source>
        <dbReference type="Google" id="ProtNLM"/>
    </source>
</evidence>
<name>A0ABX2KWJ0_9PROT</name>
<dbReference type="RefSeq" id="WP_174438192.1">
    <property type="nucleotide sequence ID" value="NZ_BAABCC010000043.1"/>
</dbReference>
<proteinExistence type="predicted"/>
<comment type="caution">
    <text evidence="1">The sequence shown here is derived from an EMBL/GenBank/DDBJ whole genome shotgun (WGS) entry which is preliminary data.</text>
</comment>
<evidence type="ECO:0000313" key="1">
    <source>
        <dbReference type="EMBL" id="NUB18932.1"/>
    </source>
</evidence>
<reference evidence="1 2" key="1">
    <citation type="submission" date="2019-10" db="EMBL/GenBank/DDBJ databases">
        <title>Genome sequence of Azospirillum formosense CC-Nfb-7.</title>
        <authorList>
            <person name="Ambrosini A."/>
            <person name="Sant'Anna F.H."/>
            <person name="Cassan F.D."/>
            <person name="Souza E.M."/>
            <person name="Passaglia L.M.P."/>
        </authorList>
    </citation>
    <scope>NUCLEOTIDE SEQUENCE [LARGE SCALE GENOMIC DNA]</scope>
    <source>
        <strain evidence="1 2">CC-NFb-7</strain>
    </source>
</reference>
<dbReference type="EMBL" id="WHOR01000032">
    <property type="protein sequence ID" value="NUB18932.1"/>
    <property type="molecule type" value="Genomic_DNA"/>
</dbReference>
<gene>
    <name evidence="1" type="ORF">GBZ26_06860</name>
</gene>
<keyword evidence="2" id="KW-1185">Reference proteome</keyword>
<dbReference type="Proteomes" id="UP000639419">
    <property type="component" value="Unassembled WGS sequence"/>
</dbReference>
<evidence type="ECO:0000313" key="2">
    <source>
        <dbReference type="Proteomes" id="UP000639419"/>
    </source>
</evidence>
<sequence>MKELPRKLLFCGDVLRASPDFQFYGANVRWIEAVFRGSLADLFDEVAASDRSLPTMSYPELYDRLYGERGEGVRDRWASIYDGRPAPDAFGSLVKDLFSGCFLFIFECAPSMLDALNELGIPFIDVRVHPVRFLGDLVLSFHSNVPSIRRRIEKFRLSRDFIAAEVNYTRGRFANLDTDVEEEAIVFFSQMSFDATTIHNGSFVTVGQHRETLRTLVGDRPTWIKPHPNEPDSRITREWMEVFPTSRVTHSNTYHLLARSRSLHIITISSSTGCEAEFFGHKATYLSPKNLGLASGFHENYTPVLFHYWHPEFWRFVFRDSPFQFDLGSHAFVPDRLRKVIGEQWSKTF</sequence>
<organism evidence="1 2">
    <name type="scientific">Azospirillum formosense</name>
    <dbReference type="NCBI Taxonomy" id="861533"/>
    <lineage>
        <taxon>Bacteria</taxon>
        <taxon>Pseudomonadati</taxon>
        <taxon>Pseudomonadota</taxon>
        <taxon>Alphaproteobacteria</taxon>
        <taxon>Rhodospirillales</taxon>
        <taxon>Azospirillaceae</taxon>
        <taxon>Azospirillum</taxon>
    </lineage>
</organism>